<dbReference type="PANTHER" id="PTHR33678:SF1">
    <property type="entry name" value="BLL1576 PROTEIN"/>
    <property type="match status" value="1"/>
</dbReference>
<dbReference type="Proteomes" id="UP000249482">
    <property type="component" value="Unassembled WGS sequence"/>
</dbReference>
<dbReference type="EMBL" id="QKWZ01000414">
    <property type="protein sequence ID" value="PZT65593.1"/>
    <property type="molecule type" value="Genomic_DNA"/>
</dbReference>
<dbReference type="InterPro" id="IPR024474">
    <property type="entry name" value="Znf_dom_IS66"/>
</dbReference>
<evidence type="ECO:0000259" key="2">
    <source>
        <dbReference type="Pfam" id="PF13005"/>
    </source>
</evidence>
<dbReference type="Pfam" id="PF13007">
    <property type="entry name" value="LZ_Tnp_IS66"/>
    <property type="match status" value="1"/>
</dbReference>
<dbReference type="AlphaFoldDB" id="A0A2W6R9S6"/>
<dbReference type="NCBIfam" id="NF033517">
    <property type="entry name" value="transpos_IS66"/>
    <property type="match status" value="1"/>
</dbReference>
<feature type="domain" description="Transposase IS66 C-terminal" evidence="4">
    <location>
        <begin position="473"/>
        <end position="509"/>
    </location>
</feature>
<feature type="domain" description="Transposase TnpC homeodomain" evidence="3">
    <location>
        <begin position="48"/>
        <end position="117"/>
    </location>
</feature>
<dbReference type="InterPro" id="IPR052344">
    <property type="entry name" value="Transposase-related"/>
</dbReference>
<feature type="domain" description="Transposase IS66 central" evidence="1">
    <location>
        <begin position="182"/>
        <end position="466"/>
    </location>
</feature>
<dbReference type="PANTHER" id="PTHR33678">
    <property type="entry name" value="BLL1576 PROTEIN"/>
    <property type="match status" value="1"/>
</dbReference>
<organism evidence="5 6">
    <name type="scientific">Escherichia coli</name>
    <dbReference type="NCBI Taxonomy" id="562"/>
    <lineage>
        <taxon>Bacteria</taxon>
        <taxon>Pseudomonadati</taxon>
        <taxon>Pseudomonadota</taxon>
        <taxon>Gammaproteobacteria</taxon>
        <taxon>Enterobacterales</taxon>
        <taxon>Enterobacteriaceae</taxon>
        <taxon>Escherichia</taxon>
    </lineage>
</organism>
<dbReference type="Pfam" id="PF13005">
    <property type="entry name" value="zf-IS66"/>
    <property type="match status" value="1"/>
</dbReference>
<sequence length="517" mass="57914">MNIRAGKRIIPGMDITALLSTNDPDTLRKLALSLLEESHKKDHQIYLLKEALMLARQQRFGRQAESFSGLQRSLFEEDADADIASAETQLARLLPEAEEKKARPARKPLPAHLPREETVIRPDACACPDCGQPLRHIRDEISERLDYIPAQFVVKRYVRPQYGCDGCQCVVSGRLPAQIIPKGIPEPGLVAQVLVSKFCDRQPLYHQQQVFARAGVELPVSTLAGWVGAACVWLMPLTELLRTELLSRPVLHADETPLQILNTKKGGKVQNGYLWAYVSGEATGDSVVCFESQPGRAARYPEAWLSGWSGTLVTDGYAAYHSLKNGGSIINAGCWAHARRGFAALYKANRDLHAGTALKVIHGLYSLEKKIRHRSPEKRRQWRQMYAKKPQLDALWSWLTAQEQRCAPGSALHKAIKYALSHKTELSRFVDDGTMPLNNNRCERAIRQVVMGRNTWLFAGSLQAGHRAAAVMSLLETARLNGVEPYGWLKQVLARLPEWPQERLHELLPFAKNPLNN</sequence>
<feature type="domain" description="Transposase IS66 zinc-finger binding" evidence="2">
    <location>
        <begin position="125"/>
        <end position="167"/>
    </location>
</feature>
<dbReference type="InterPro" id="IPR024463">
    <property type="entry name" value="Transposase_TnpC_homeodom"/>
</dbReference>
<protein>
    <submittedName>
        <fullName evidence="5">IS66 family transposase</fullName>
    </submittedName>
</protein>
<evidence type="ECO:0000313" key="5">
    <source>
        <dbReference type="EMBL" id="PZT65593.1"/>
    </source>
</evidence>
<dbReference type="Pfam" id="PF13817">
    <property type="entry name" value="DDE_Tnp_IS66_C"/>
    <property type="match status" value="1"/>
</dbReference>
<comment type="caution">
    <text evidence="5">The sequence shown here is derived from an EMBL/GenBank/DDBJ whole genome shotgun (WGS) entry which is preliminary data.</text>
</comment>
<name>A0A2W6R9S6_ECOLX</name>
<evidence type="ECO:0000259" key="1">
    <source>
        <dbReference type="Pfam" id="PF03050"/>
    </source>
</evidence>
<reference evidence="5 6" key="1">
    <citation type="submission" date="2018-06" db="EMBL/GenBank/DDBJ databases">
        <title>Draft genome sequence of mcr-1-harboring Escherichia coli isolated from wound infection of a hospitalized patient, in Bolivia.</title>
        <authorList>
            <person name="Munoz M.E."/>
            <person name="Moura Q."/>
            <person name="Ventura P.R.M."/>
            <person name="Bustos L.R."/>
            <person name="Ovando B.G."/>
            <person name="Terrazas D.I.V."/>
            <person name="Yarhui N.B."/>
            <person name="Cerdeira L."/>
            <person name="Lincopan N."/>
        </authorList>
    </citation>
    <scope>NUCLEOTIDE SEQUENCE [LARGE SCALE GENOMIC DNA]</scope>
    <source>
        <strain evidence="5 6">EcMLT</strain>
    </source>
</reference>
<dbReference type="InterPro" id="IPR039552">
    <property type="entry name" value="IS66_C"/>
</dbReference>
<evidence type="ECO:0000259" key="3">
    <source>
        <dbReference type="Pfam" id="PF13007"/>
    </source>
</evidence>
<dbReference type="Pfam" id="PF03050">
    <property type="entry name" value="DDE_Tnp_IS66"/>
    <property type="match status" value="1"/>
</dbReference>
<dbReference type="InterPro" id="IPR004291">
    <property type="entry name" value="Transposase_IS66_central"/>
</dbReference>
<evidence type="ECO:0000259" key="4">
    <source>
        <dbReference type="Pfam" id="PF13817"/>
    </source>
</evidence>
<proteinExistence type="predicted"/>
<accession>A0A2W6R9S6</accession>
<evidence type="ECO:0000313" key="6">
    <source>
        <dbReference type="Proteomes" id="UP000249482"/>
    </source>
</evidence>
<gene>
    <name evidence="5" type="ORF">DNQ45_15645</name>
</gene>